<keyword evidence="1" id="KW-0812">Transmembrane</keyword>
<evidence type="ECO:0000313" key="2">
    <source>
        <dbReference type="EMBL" id="MBB5202374.1"/>
    </source>
</evidence>
<accession>A0A840S0G4</accession>
<keyword evidence="1" id="KW-0472">Membrane</keyword>
<gene>
    <name evidence="2" type="ORF">HNR39_004238</name>
</gene>
<organism evidence="2 3">
    <name type="scientific">Glaciimonas immobilis</name>
    <dbReference type="NCBI Taxonomy" id="728004"/>
    <lineage>
        <taxon>Bacteria</taxon>
        <taxon>Pseudomonadati</taxon>
        <taxon>Pseudomonadota</taxon>
        <taxon>Betaproteobacteria</taxon>
        <taxon>Burkholderiales</taxon>
        <taxon>Oxalobacteraceae</taxon>
        <taxon>Glaciimonas</taxon>
    </lineage>
</organism>
<proteinExistence type="predicted"/>
<protein>
    <recommendedName>
        <fullName evidence="4">Lipopolysaccharide biosynthesis protein</fullName>
    </recommendedName>
</protein>
<dbReference type="EMBL" id="JACHHQ010000014">
    <property type="protein sequence ID" value="MBB5202374.1"/>
    <property type="molecule type" value="Genomic_DNA"/>
</dbReference>
<name>A0A840S0G4_9BURK</name>
<dbReference type="RefSeq" id="WP_168056049.1">
    <property type="nucleotide sequence ID" value="NZ_JAAOZT010000008.1"/>
</dbReference>
<keyword evidence="3" id="KW-1185">Reference proteome</keyword>
<dbReference type="Proteomes" id="UP000571084">
    <property type="component" value="Unassembled WGS sequence"/>
</dbReference>
<keyword evidence="1" id="KW-1133">Transmembrane helix</keyword>
<evidence type="ECO:0000256" key="1">
    <source>
        <dbReference type="SAM" id="Phobius"/>
    </source>
</evidence>
<feature type="transmembrane region" description="Helical" evidence="1">
    <location>
        <begin position="358"/>
        <end position="378"/>
    </location>
</feature>
<evidence type="ECO:0008006" key="4">
    <source>
        <dbReference type="Google" id="ProtNLM"/>
    </source>
</evidence>
<feature type="transmembrane region" description="Helical" evidence="1">
    <location>
        <begin position="33"/>
        <end position="51"/>
    </location>
</feature>
<comment type="caution">
    <text evidence="2">The sequence shown here is derived from an EMBL/GenBank/DDBJ whole genome shotgun (WGS) entry which is preliminary data.</text>
</comment>
<dbReference type="AlphaFoldDB" id="A0A840S0G4"/>
<reference evidence="2 3" key="1">
    <citation type="submission" date="2020-08" db="EMBL/GenBank/DDBJ databases">
        <title>Genomic Encyclopedia of Type Strains, Phase IV (KMG-IV): sequencing the most valuable type-strain genomes for metagenomic binning, comparative biology and taxonomic classification.</title>
        <authorList>
            <person name="Goeker M."/>
        </authorList>
    </citation>
    <scope>NUCLEOTIDE SEQUENCE [LARGE SCALE GENOMIC DNA]</scope>
    <source>
        <strain evidence="2 3">DSM 23240</strain>
    </source>
</reference>
<evidence type="ECO:0000313" key="3">
    <source>
        <dbReference type="Proteomes" id="UP000571084"/>
    </source>
</evidence>
<sequence length="404" mass="45856">MKPGINHVRPHGNDSEFFDLKEFAQIVWQSKRLVLAVAALVTLAALLFGWAKSTYKSEGYFQMEMSFSDFRRLQAALAAPLRWQNFAKSLTSVQLSTLQQDSFINRRTLEASIVPIYPVTRSEVKDVPNAAAKPDDPDITALKISYSAAAPLQAQEGVLVLGNFIRDTMILLDYRDLARRRYTERQELARNYDNEAIDVRYKLEQLKIKKASMQGILREYPDAIRMGDRQPVTITEGNERFLSPITQLVAIETELEEKGRDLPRILRDQQINAIYLRYYEQLQNALKQSTSGNAFLAVLPDLKSALKLNMDNEVERSVFNNISIDNLKAYSQYVEKMSFIAAPLIPAQSTPGILKPGLMGLVVGLILGCVLALFRYFINRTRIQQFVPPQAEQLPKAQRQLDPI</sequence>